<dbReference type="InterPro" id="IPR024478">
    <property type="entry name" value="HlyB_4HB_MCP"/>
</dbReference>
<keyword evidence="9" id="KW-0547">Nucleotide-binding</keyword>
<keyword evidence="11" id="KW-0067">ATP-binding</keyword>
<evidence type="ECO:0000259" key="16">
    <source>
        <dbReference type="PROSITE" id="PS50109"/>
    </source>
</evidence>
<comment type="caution">
    <text evidence="18">The sequence shown here is derived from an EMBL/GenBank/DDBJ whole genome shotgun (WGS) entry which is preliminary data.</text>
</comment>
<feature type="transmembrane region" description="Helical" evidence="15">
    <location>
        <begin position="179"/>
        <end position="201"/>
    </location>
</feature>
<evidence type="ECO:0000256" key="1">
    <source>
        <dbReference type="ARBA" id="ARBA00000085"/>
    </source>
</evidence>
<gene>
    <name evidence="18" type="primary">kinB</name>
    <name evidence="18" type="ORF">CLPU_5c02050</name>
</gene>
<dbReference type="OrthoDB" id="9813151at2"/>
<keyword evidence="12 15" id="KW-1133">Transmembrane helix</keyword>
<evidence type="ECO:0000256" key="4">
    <source>
        <dbReference type="ARBA" id="ARBA00012438"/>
    </source>
</evidence>
<keyword evidence="8 15" id="KW-0812">Transmembrane</keyword>
<evidence type="ECO:0000256" key="6">
    <source>
        <dbReference type="ARBA" id="ARBA00022553"/>
    </source>
</evidence>
<dbReference type="FunFam" id="3.30.565.10:FF:000023">
    <property type="entry name" value="PAS domain-containing sensor histidine kinase"/>
    <property type="match status" value="1"/>
</dbReference>
<evidence type="ECO:0000256" key="3">
    <source>
        <dbReference type="ARBA" id="ARBA00004236"/>
    </source>
</evidence>
<keyword evidence="14 15" id="KW-0472">Membrane</keyword>
<evidence type="ECO:0000256" key="12">
    <source>
        <dbReference type="ARBA" id="ARBA00022989"/>
    </source>
</evidence>
<dbReference type="CDD" id="cd06225">
    <property type="entry name" value="HAMP"/>
    <property type="match status" value="1"/>
</dbReference>
<dbReference type="GO" id="GO:0005886">
    <property type="term" value="C:plasma membrane"/>
    <property type="evidence" value="ECO:0007669"/>
    <property type="project" value="UniProtKB-SubCell"/>
</dbReference>
<dbReference type="SUPFAM" id="SSF47384">
    <property type="entry name" value="Homodimeric domain of signal transducing histidine kinase"/>
    <property type="match status" value="1"/>
</dbReference>
<dbReference type="InterPro" id="IPR035965">
    <property type="entry name" value="PAS-like_dom_sf"/>
</dbReference>
<dbReference type="CDD" id="cd00082">
    <property type="entry name" value="HisKA"/>
    <property type="match status" value="1"/>
</dbReference>
<dbReference type="InterPro" id="IPR003661">
    <property type="entry name" value="HisK_dim/P_dom"/>
</dbReference>
<evidence type="ECO:0000256" key="11">
    <source>
        <dbReference type="ARBA" id="ARBA00022840"/>
    </source>
</evidence>
<evidence type="ECO:0000256" key="7">
    <source>
        <dbReference type="ARBA" id="ARBA00022679"/>
    </source>
</evidence>
<dbReference type="PANTHER" id="PTHR42878:SF7">
    <property type="entry name" value="SENSOR HISTIDINE KINASE GLRK"/>
    <property type="match status" value="1"/>
</dbReference>
<dbReference type="InterPro" id="IPR036890">
    <property type="entry name" value="HATPase_C_sf"/>
</dbReference>
<keyword evidence="7 18" id="KW-0808">Transferase</keyword>
<evidence type="ECO:0000313" key="19">
    <source>
        <dbReference type="Proteomes" id="UP000037267"/>
    </source>
</evidence>
<dbReference type="SUPFAM" id="SSF158472">
    <property type="entry name" value="HAMP domain-like"/>
    <property type="match status" value="1"/>
</dbReference>
<dbReference type="Gene3D" id="6.10.340.10">
    <property type="match status" value="1"/>
</dbReference>
<organism evidence="18 19">
    <name type="scientific">Gottschalkia purinilytica</name>
    <name type="common">Clostridium purinilyticum</name>
    <dbReference type="NCBI Taxonomy" id="1503"/>
    <lineage>
        <taxon>Bacteria</taxon>
        <taxon>Bacillati</taxon>
        <taxon>Bacillota</taxon>
        <taxon>Tissierellia</taxon>
        <taxon>Tissierellales</taxon>
        <taxon>Gottschalkiaceae</taxon>
        <taxon>Gottschalkia</taxon>
    </lineage>
</organism>
<keyword evidence="19" id="KW-1185">Reference proteome</keyword>
<evidence type="ECO:0000256" key="9">
    <source>
        <dbReference type="ARBA" id="ARBA00022741"/>
    </source>
</evidence>
<dbReference type="InterPro" id="IPR004358">
    <property type="entry name" value="Sig_transdc_His_kin-like_C"/>
</dbReference>
<name>A0A0L0WBM4_GOTPU</name>
<dbReference type="PROSITE" id="PS50109">
    <property type="entry name" value="HIS_KIN"/>
    <property type="match status" value="1"/>
</dbReference>
<accession>A0A0L0WBM4</accession>
<dbReference type="InterPro" id="IPR003660">
    <property type="entry name" value="HAMP_dom"/>
</dbReference>
<dbReference type="PANTHER" id="PTHR42878">
    <property type="entry name" value="TWO-COMPONENT HISTIDINE KINASE"/>
    <property type="match status" value="1"/>
</dbReference>
<keyword evidence="13" id="KW-0902">Two-component regulatory system</keyword>
<dbReference type="RefSeq" id="WP_050354987.1">
    <property type="nucleotide sequence ID" value="NZ_LGSS01000005.1"/>
</dbReference>
<dbReference type="EMBL" id="LGSS01000005">
    <property type="protein sequence ID" value="KNF08898.1"/>
    <property type="molecule type" value="Genomic_DNA"/>
</dbReference>
<evidence type="ECO:0000256" key="2">
    <source>
        <dbReference type="ARBA" id="ARBA00004141"/>
    </source>
</evidence>
<dbReference type="SUPFAM" id="SSF55785">
    <property type="entry name" value="PYP-like sensor domain (PAS domain)"/>
    <property type="match status" value="1"/>
</dbReference>
<dbReference type="Proteomes" id="UP000037267">
    <property type="component" value="Unassembled WGS sequence"/>
</dbReference>
<sequence length="606" mass="69535">MKLLKQKISLVYFSLIIMLAIVGIVSVINLYGLTKSIDGLITDNYERLKMVSNMISTLERQDSAILTYISGDYDTRIKTFNNNVDEFFKWYYKEFNNVTENGEKELVQSIKKDYLKYIDSFSNLSQYGNDKVKLTEKYTYDVKPLFLKLKKDLQSIWNVNETAMFQSKSLATNNSKTSMYVILVLSIFCVVGGFFISRFFANKFTRPLEQLIKLMKEVKNGNINKQIDIESNDEIGQLSMEFNRITERLALFEESTLGEVITEKNRSLAIVKSISDPLMVLDKDYRIVLINKAFESFFNTKEHVAFKKHFLEIVREGKLYDYISLVLSKSNDYHTENIFYINSNESKYYFNVVVTKIEDTSSNLNGVVVLFQNITELKGLEKMKTNFISTISHEFKTPLTSIMMGSSLLKDKTLGNLNTDQENTLLSIEEECQKLTSLINNLLNLSKLESTDFAYDMKLTSLASIIEHCIKPFYIQAENKGVNLYYLVGENLPKVNIDKEKIIWVLNNLIGNALKYTNAGDEILVQAYMYKNKMHVSVKDTGIGIPSEYTKNIFQQFVQVENSEIEVRGADPGLSIAKNIVEDHGGEIWCESELDIGSNFIFTLPV</sequence>
<dbReference type="GO" id="GO:0006355">
    <property type="term" value="P:regulation of DNA-templated transcription"/>
    <property type="evidence" value="ECO:0007669"/>
    <property type="project" value="InterPro"/>
</dbReference>
<evidence type="ECO:0000256" key="10">
    <source>
        <dbReference type="ARBA" id="ARBA00022777"/>
    </source>
</evidence>
<dbReference type="Pfam" id="PF12729">
    <property type="entry name" value="4HB_MCP_1"/>
    <property type="match status" value="1"/>
</dbReference>
<dbReference type="NCBIfam" id="TIGR00229">
    <property type="entry name" value="sensory_box"/>
    <property type="match status" value="1"/>
</dbReference>
<dbReference type="Pfam" id="PF00512">
    <property type="entry name" value="HisKA"/>
    <property type="match status" value="1"/>
</dbReference>
<dbReference type="SMART" id="SM00388">
    <property type="entry name" value="HisKA"/>
    <property type="match status" value="1"/>
</dbReference>
<dbReference type="EC" id="2.7.13.3" evidence="4"/>
<dbReference type="Pfam" id="PF00989">
    <property type="entry name" value="PAS"/>
    <property type="match status" value="1"/>
</dbReference>
<dbReference type="Pfam" id="PF00672">
    <property type="entry name" value="HAMP"/>
    <property type="match status" value="1"/>
</dbReference>
<evidence type="ECO:0000259" key="17">
    <source>
        <dbReference type="PROSITE" id="PS50885"/>
    </source>
</evidence>
<dbReference type="SMART" id="SM00304">
    <property type="entry name" value="HAMP"/>
    <property type="match status" value="1"/>
</dbReference>
<dbReference type="GO" id="GO:0030295">
    <property type="term" value="F:protein kinase activator activity"/>
    <property type="evidence" value="ECO:0007669"/>
    <property type="project" value="TreeGrafter"/>
</dbReference>
<evidence type="ECO:0000313" key="18">
    <source>
        <dbReference type="EMBL" id="KNF08898.1"/>
    </source>
</evidence>
<keyword evidence="5" id="KW-1003">Cell membrane</keyword>
<proteinExistence type="predicted"/>
<dbReference type="Gene3D" id="3.30.450.20">
    <property type="entry name" value="PAS domain"/>
    <property type="match status" value="1"/>
</dbReference>
<dbReference type="InterPro" id="IPR013767">
    <property type="entry name" value="PAS_fold"/>
</dbReference>
<dbReference type="SUPFAM" id="SSF55874">
    <property type="entry name" value="ATPase domain of HSP90 chaperone/DNA topoisomerase II/histidine kinase"/>
    <property type="match status" value="1"/>
</dbReference>
<evidence type="ECO:0000256" key="14">
    <source>
        <dbReference type="ARBA" id="ARBA00023136"/>
    </source>
</evidence>
<keyword evidence="6" id="KW-0597">Phosphoprotein</keyword>
<feature type="domain" description="HAMP" evidence="17">
    <location>
        <begin position="202"/>
        <end position="254"/>
    </location>
</feature>
<dbReference type="STRING" id="1503.CLPU_5c02050"/>
<dbReference type="InterPro" id="IPR000014">
    <property type="entry name" value="PAS"/>
</dbReference>
<dbReference type="GO" id="GO:0005524">
    <property type="term" value="F:ATP binding"/>
    <property type="evidence" value="ECO:0007669"/>
    <property type="project" value="UniProtKB-KW"/>
</dbReference>
<dbReference type="GO" id="GO:0000156">
    <property type="term" value="F:phosphorelay response regulator activity"/>
    <property type="evidence" value="ECO:0007669"/>
    <property type="project" value="TreeGrafter"/>
</dbReference>
<comment type="subcellular location">
    <subcellularLocation>
        <location evidence="3">Cell membrane</location>
    </subcellularLocation>
    <subcellularLocation>
        <location evidence="2">Membrane</location>
        <topology evidence="2">Multi-pass membrane protein</topology>
    </subcellularLocation>
</comment>
<dbReference type="PATRIC" id="fig|1503.3.peg.2733"/>
<dbReference type="SMART" id="SM00387">
    <property type="entry name" value="HATPase_c"/>
    <property type="match status" value="1"/>
</dbReference>
<dbReference type="InterPro" id="IPR050351">
    <property type="entry name" value="BphY/WalK/GraS-like"/>
</dbReference>
<dbReference type="CDD" id="cd00130">
    <property type="entry name" value="PAS"/>
    <property type="match status" value="1"/>
</dbReference>
<feature type="transmembrane region" description="Helical" evidence="15">
    <location>
        <begin position="12"/>
        <end position="33"/>
    </location>
</feature>
<reference evidence="19" key="1">
    <citation type="submission" date="2015-07" db="EMBL/GenBank/DDBJ databases">
        <title>Draft genome sequence of the purine-degrading Gottschalkia purinilyticum DSM 1384 (formerly Clostridium purinilyticum).</title>
        <authorList>
            <person name="Poehlein A."/>
            <person name="Schiel-Bengelsdorf B."/>
            <person name="Bengelsdorf F.R."/>
            <person name="Daniel R."/>
            <person name="Duerre P."/>
        </authorList>
    </citation>
    <scope>NUCLEOTIDE SEQUENCE [LARGE SCALE GENOMIC DNA]</scope>
    <source>
        <strain evidence="19">DSM 1384</strain>
    </source>
</reference>
<dbReference type="GO" id="GO:0000155">
    <property type="term" value="F:phosphorelay sensor kinase activity"/>
    <property type="evidence" value="ECO:0007669"/>
    <property type="project" value="InterPro"/>
</dbReference>
<evidence type="ECO:0000256" key="5">
    <source>
        <dbReference type="ARBA" id="ARBA00022475"/>
    </source>
</evidence>
<protein>
    <recommendedName>
        <fullName evidence="4">histidine kinase</fullName>
        <ecNumber evidence="4">2.7.13.3</ecNumber>
    </recommendedName>
</protein>
<dbReference type="PROSITE" id="PS50885">
    <property type="entry name" value="HAMP"/>
    <property type="match status" value="1"/>
</dbReference>
<comment type="catalytic activity">
    <reaction evidence="1">
        <text>ATP + protein L-histidine = ADP + protein N-phospho-L-histidine.</text>
        <dbReference type="EC" id="2.7.13.3"/>
    </reaction>
</comment>
<evidence type="ECO:0000256" key="8">
    <source>
        <dbReference type="ARBA" id="ARBA00022692"/>
    </source>
</evidence>
<dbReference type="Gene3D" id="1.10.287.130">
    <property type="match status" value="1"/>
</dbReference>
<dbReference type="PRINTS" id="PR00344">
    <property type="entry name" value="BCTRLSENSOR"/>
</dbReference>
<dbReference type="Gene3D" id="3.30.565.10">
    <property type="entry name" value="Histidine kinase-like ATPase, C-terminal domain"/>
    <property type="match status" value="1"/>
</dbReference>
<dbReference type="InterPro" id="IPR036097">
    <property type="entry name" value="HisK_dim/P_sf"/>
</dbReference>
<dbReference type="InterPro" id="IPR003594">
    <property type="entry name" value="HATPase_dom"/>
</dbReference>
<evidence type="ECO:0000256" key="15">
    <source>
        <dbReference type="SAM" id="Phobius"/>
    </source>
</evidence>
<dbReference type="GO" id="GO:0007234">
    <property type="term" value="P:osmosensory signaling via phosphorelay pathway"/>
    <property type="evidence" value="ECO:0007669"/>
    <property type="project" value="TreeGrafter"/>
</dbReference>
<dbReference type="Pfam" id="PF02518">
    <property type="entry name" value="HATPase_c"/>
    <property type="match status" value="1"/>
</dbReference>
<dbReference type="InterPro" id="IPR005467">
    <property type="entry name" value="His_kinase_dom"/>
</dbReference>
<dbReference type="AlphaFoldDB" id="A0A0L0WBM4"/>
<feature type="domain" description="Histidine kinase" evidence="16">
    <location>
        <begin position="390"/>
        <end position="606"/>
    </location>
</feature>
<keyword evidence="10" id="KW-0418">Kinase</keyword>
<evidence type="ECO:0000256" key="13">
    <source>
        <dbReference type="ARBA" id="ARBA00023012"/>
    </source>
</evidence>